<dbReference type="STRING" id="100787.A0A0G4NB35"/>
<dbReference type="InterPro" id="IPR019318">
    <property type="entry name" value="Gua_nucleotide_exch_fac_Ric8"/>
</dbReference>
<name>A0A0G4NB35_VERLO</name>
<dbReference type="Proteomes" id="UP000045706">
    <property type="component" value="Unassembled WGS sequence"/>
</dbReference>
<keyword evidence="6" id="KW-1185">Reference proteome</keyword>
<evidence type="ECO:0008006" key="8">
    <source>
        <dbReference type="Google" id="ProtNLM"/>
    </source>
</evidence>
<dbReference type="PANTHER" id="PTHR12425:SF5">
    <property type="entry name" value="SYNEMBRYN"/>
    <property type="match status" value="1"/>
</dbReference>
<dbReference type="EMBL" id="CVQI01033495">
    <property type="protein sequence ID" value="CRK43678.1"/>
    <property type="molecule type" value="Genomic_DNA"/>
</dbReference>
<dbReference type="EMBL" id="CVQH01011780">
    <property type="protein sequence ID" value="CRK20633.1"/>
    <property type="molecule type" value="Genomic_DNA"/>
</dbReference>
<proteinExistence type="inferred from homology"/>
<evidence type="ECO:0000313" key="7">
    <source>
        <dbReference type="Proteomes" id="UP000045706"/>
    </source>
</evidence>
<sequence>MLHVPRESLSASVLARPWRVLRGAVPRSPPPPSHSQATHLLLSAAETSSLEKSISLHKRYLAMGWPSSSKYQKLTDEMASQLAVPGPAKLEAVTKLMSKLDADLETQTLAVNELVAYLEQLKLLGRDPRSADPIFAPNGIKTLARYAFESPQRATARGALKVLANSMLLVPNTRREFLTLGHEGTACKQLKEEGPKSWEDAFLLSRVLLLSTYAPNIDLPTLINDHDLAGAIISNLARHAEHMRENPSGPVIPMEDMAVNETLRLLFNVTHFAPLRKPLFTPAIPLIVTLLWKQDINPSKPLDPPFSSLINALLNLDFEDPEVQSSLCPQSPEASDQPSRVAARLVTLLDLSLKPGIYAEGELDQLLSPLVGVLAYVEAAATEEVKQYLRATLLPTEKDREEVLGKGTSLGSRVLKLSNNPMTPKLGDVASHLLYSLSDKDASKFVANVGFGYASGFLAKNNIPTPGNMAETSDELAARPFNPVTGQFLDSERVVELPEMTEDEKLREAERLYDLFERLKRTGIIDVQNPVEEAIRSGRFQEMDENRVTEVDSD</sequence>
<keyword evidence="3" id="KW-0143">Chaperone</keyword>
<organism evidence="5 7">
    <name type="scientific">Verticillium longisporum</name>
    <name type="common">Verticillium dahliae var. longisporum</name>
    <dbReference type="NCBI Taxonomy" id="100787"/>
    <lineage>
        <taxon>Eukaryota</taxon>
        <taxon>Fungi</taxon>
        <taxon>Dikarya</taxon>
        <taxon>Ascomycota</taxon>
        <taxon>Pezizomycotina</taxon>
        <taxon>Sordariomycetes</taxon>
        <taxon>Hypocreomycetidae</taxon>
        <taxon>Glomerellales</taxon>
        <taxon>Plectosphaerellaceae</taxon>
        <taxon>Verticillium</taxon>
    </lineage>
</organism>
<dbReference type="GO" id="GO:0007186">
    <property type="term" value="P:G protein-coupled receptor signaling pathway"/>
    <property type="evidence" value="ECO:0007669"/>
    <property type="project" value="TreeGrafter"/>
</dbReference>
<comment type="similarity">
    <text evidence="1">Belongs to the synembryn family.</text>
</comment>
<evidence type="ECO:0000256" key="2">
    <source>
        <dbReference type="ARBA" id="ARBA00022658"/>
    </source>
</evidence>
<protein>
    <recommendedName>
        <fullName evidence="8">Guanine nucleotide exchange factor synembryn</fullName>
    </recommendedName>
</protein>
<dbReference type="Proteomes" id="UP000044602">
    <property type="component" value="Unassembled WGS sequence"/>
</dbReference>
<evidence type="ECO:0000313" key="6">
    <source>
        <dbReference type="Proteomes" id="UP000044602"/>
    </source>
</evidence>
<evidence type="ECO:0000256" key="1">
    <source>
        <dbReference type="ARBA" id="ARBA00009049"/>
    </source>
</evidence>
<gene>
    <name evidence="4" type="ORF">BN1708_012905</name>
    <name evidence="5" type="ORF">BN1723_005785</name>
</gene>
<dbReference type="GO" id="GO:0005085">
    <property type="term" value="F:guanyl-nucleotide exchange factor activity"/>
    <property type="evidence" value="ECO:0007669"/>
    <property type="project" value="UniProtKB-KW"/>
</dbReference>
<reference evidence="6 7" key="1">
    <citation type="submission" date="2015-05" db="EMBL/GenBank/DDBJ databases">
        <authorList>
            <person name="Fogelqvist Johan"/>
        </authorList>
    </citation>
    <scope>NUCLEOTIDE SEQUENCE [LARGE SCALE GENOMIC DNA]</scope>
    <source>
        <strain evidence="4">VL1</strain>
        <strain evidence="5">VL2</strain>
    </source>
</reference>
<keyword evidence="2" id="KW-0344">Guanine-nucleotide releasing factor</keyword>
<dbReference type="PANTHER" id="PTHR12425">
    <property type="entry name" value="SYNEMBRYN"/>
    <property type="match status" value="1"/>
</dbReference>
<evidence type="ECO:0000313" key="4">
    <source>
        <dbReference type="EMBL" id="CRK20633.1"/>
    </source>
</evidence>
<dbReference type="Pfam" id="PF10165">
    <property type="entry name" value="Ric8"/>
    <property type="match status" value="1"/>
</dbReference>
<accession>A0A0G4NB35</accession>
<dbReference type="AlphaFoldDB" id="A0A0G4NB35"/>
<dbReference type="GO" id="GO:0001965">
    <property type="term" value="F:G-protein alpha-subunit binding"/>
    <property type="evidence" value="ECO:0007669"/>
    <property type="project" value="TreeGrafter"/>
</dbReference>
<dbReference type="GO" id="GO:0005737">
    <property type="term" value="C:cytoplasm"/>
    <property type="evidence" value="ECO:0007669"/>
    <property type="project" value="TreeGrafter"/>
</dbReference>
<evidence type="ECO:0000313" key="5">
    <source>
        <dbReference type="EMBL" id="CRK43678.1"/>
    </source>
</evidence>
<evidence type="ECO:0000256" key="3">
    <source>
        <dbReference type="ARBA" id="ARBA00023186"/>
    </source>
</evidence>